<dbReference type="HOGENOM" id="CLU_033046_0_0_10"/>
<feature type="transmembrane region" description="Helical" evidence="1">
    <location>
        <begin position="153"/>
        <end position="181"/>
    </location>
</feature>
<dbReference type="AlphaFoldDB" id="A0A0F5JBZ6"/>
<keyword evidence="1" id="KW-0812">Transmembrane</keyword>
<sequence>MKDTHKYGGLALLPAGIACFIFFLYTCPYHLLHKEQTTLFVYTTEALSSYLDKPAVLSCLAGEFLTQFFLTPVMASALMGTVMLLLGLTFYTVLRKWMNGWLAVVPAILIMGWEVLRSCGLLYPLSSTLSLIGGGCLFLLYDLIKNRYLRIGFGFIGIIAGYWLFGYGAFIFVLLLLISSLISKKDIIWAGVMILGAIALPGAFSKTYLLTYPQASQYPATDWWNTPNPLYERLLGLDFEAEAGHWDKVRKLAYPDERISACSYYYNLANAAENKLPEGLMNYYQPGVEGLFIPISPNSSYLSSLYANEVWFHLGDMTMAEHATILGMIFSPNHTGSRMVKRLAEINLINGDEEAAMKYLRILSNTRFYNQWAKDRIPGKESEAVRQWLKNKRAFIPQSDTIRISTTDVAKSLRLLLESNPDNGMARDYLLCLHLLAKNFPGFLEDYVGEAGKAPKRLYAEALMIDLVRRQATGDEIRETIVDPSVVQDFKEYTRLHQQSKGNPQALVGKYGKTYWFYYHFAQNQ</sequence>
<keyword evidence="1" id="KW-0472">Membrane</keyword>
<feature type="transmembrane region" description="Helical" evidence="1">
    <location>
        <begin position="7"/>
        <end position="25"/>
    </location>
</feature>
<dbReference type="EMBL" id="AQHW01000015">
    <property type="protein sequence ID" value="KKB55015.1"/>
    <property type="molecule type" value="Genomic_DNA"/>
</dbReference>
<feature type="transmembrane region" description="Helical" evidence="1">
    <location>
        <begin position="122"/>
        <end position="141"/>
    </location>
</feature>
<evidence type="ECO:0000256" key="1">
    <source>
        <dbReference type="SAM" id="Phobius"/>
    </source>
</evidence>
<dbReference type="STRING" id="1203610.HMPREF1536_02468"/>
<keyword evidence="3" id="KW-1185">Reference proteome</keyword>
<feature type="transmembrane region" description="Helical" evidence="1">
    <location>
        <begin position="100"/>
        <end position="116"/>
    </location>
</feature>
<keyword evidence="1" id="KW-1133">Transmembrane helix</keyword>
<feature type="transmembrane region" description="Helical" evidence="1">
    <location>
        <begin position="187"/>
        <end position="204"/>
    </location>
</feature>
<evidence type="ECO:0000313" key="3">
    <source>
        <dbReference type="Proteomes" id="UP000033035"/>
    </source>
</evidence>
<evidence type="ECO:0000313" key="2">
    <source>
        <dbReference type="EMBL" id="KKB55015.1"/>
    </source>
</evidence>
<organism evidence="2 3">
    <name type="scientific">Parabacteroides gordonii MS-1 = DSM 23371</name>
    <dbReference type="NCBI Taxonomy" id="1203610"/>
    <lineage>
        <taxon>Bacteria</taxon>
        <taxon>Pseudomonadati</taxon>
        <taxon>Bacteroidota</taxon>
        <taxon>Bacteroidia</taxon>
        <taxon>Bacteroidales</taxon>
        <taxon>Tannerellaceae</taxon>
        <taxon>Parabacteroides</taxon>
    </lineage>
</organism>
<dbReference type="PROSITE" id="PS51257">
    <property type="entry name" value="PROKAR_LIPOPROTEIN"/>
    <property type="match status" value="1"/>
</dbReference>
<reference evidence="2 3" key="1">
    <citation type="submission" date="2013-04" db="EMBL/GenBank/DDBJ databases">
        <title>The Genome Sequence of Parabacteroides gordonii DSM 23371.</title>
        <authorList>
            <consortium name="The Broad Institute Genomics Platform"/>
            <person name="Earl A."/>
            <person name="Ward D."/>
            <person name="Feldgarden M."/>
            <person name="Gevers D."/>
            <person name="Martens E."/>
            <person name="Sakamoto M."/>
            <person name="Benno Y."/>
            <person name="Suzuki N."/>
            <person name="Matsunaga N."/>
            <person name="Koshihara K."/>
            <person name="Seki M."/>
            <person name="Komiya H."/>
            <person name="Walker B."/>
            <person name="Young S."/>
            <person name="Zeng Q."/>
            <person name="Gargeya S."/>
            <person name="Fitzgerald M."/>
            <person name="Haas B."/>
            <person name="Abouelleil A."/>
            <person name="Allen A.W."/>
            <person name="Alvarado L."/>
            <person name="Arachchi H.M."/>
            <person name="Berlin A.M."/>
            <person name="Chapman S.B."/>
            <person name="Gainer-Dewar J."/>
            <person name="Goldberg J."/>
            <person name="Griggs A."/>
            <person name="Gujja S."/>
            <person name="Hansen M."/>
            <person name="Howarth C."/>
            <person name="Imamovic A."/>
            <person name="Ireland A."/>
            <person name="Larimer J."/>
            <person name="McCowan C."/>
            <person name="Murphy C."/>
            <person name="Pearson M."/>
            <person name="Poon T.W."/>
            <person name="Priest M."/>
            <person name="Roberts A."/>
            <person name="Saif S."/>
            <person name="Shea T."/>
            <person name="Sisk P."/>
            <person name="Sykes S."/>
            <person name="Wortman J."/>
            <person name="Nusbaum C."/>
            <person name="Birren B."/>
        </authorList>
    </citation>
    <scope>NUCLEOTIDE SEQUENCE [LARGE SCALE GENOMIC DNA]</scope>
    <source>
        <strain evidence="2 3">MS-1</strain>
    </source>
</reference>
<protein>
    <submittedName>
        <fullName evidence="2">Uncharacterized protein</fullName>
    </submittedName>
</protein>
<proteinExistence type="predicted"/>
<dbReference type="RefSeq" id="WP_028729938.1">
    <property type="nucleotide sequence ID" value="NZ_KE386764.1"/>
</dbReference>
<name>A0A0F5JBZ6_9BACT</name>
<dbReference type="PATRIC" id="fig|1203610.3.peg.2533"/>
<dbReference type="InterPro" id="IPR045692">
    <property type="entry name" value="DUF6057"/>
</dbReference>
<comment type="caution">
    <text evidence="2">The sequence shown here is derived from an EMBL/GenBank/DDBJ whole genome shotgun (WGS) entry which is preliminary data.</text>
</comment>
<dbReference type="Proteomes" id="UP000033035">
    <property type="component" value="Unassembled WGS sequence"/>
</dbReference>
<dbReference type="Pfam" id="PF19529">
    <property type="entry name" value="DUF6057"/>
    <property type="match status" value="1"/>
</dbReference>
<gene>
    <name evidence="2" type="ORF">HMPREF1536_02468</name>
</gene>
<feature type="transmembrane region" description="Helical" evidence="1">
    <location>
        <begin position="73"/>
        <end position="93"/>
    </location>
</feature>
<accession>A0A0F5JBZ6</accession>